<accession>A0A5E4N470</accession>
<dbReference type="AlphaFoldDB" id="A0A5E4N470"/>
<evidence type="ECO:0000313" key="2">
    <source>
        <dbReference type="EMBL" id="VVC38597.1"/>
    </source>
</evidence>
<keyword evidence="1" id="KW-0732">Signal</keyword>
<proteinExistence type="predicted"/>
<protein>
    <submittedName>
        <fullName evidence="2">Uncharacterized protein</fullName>
    </submittedName>
</protein>
<feature type="chain" id="PRO_5023136146" evidence="1">
    <location>
        <begin position="25"/>
        <end position="927"/>
    </location>
</feature>
<evidence type="ECO:0000256" key="1">
    <source>
        <dbReference type="SAM" id="SignalP"/>
    </source>
</evidence>
<gene>
    <name evidence="2" type="ORF">CINCED_3A012184</name>
</gene>
<feature type="signal peptide" evidence="1">
    <location>
        <begin position="1"/>
        <end position="24"/>
    </location>
</feature>
<evidence type="ECO:0000313" key="3">
    <source>
        <dbReference type="Proteomes" id="UP000325440"/>
    </source>
</evidence>
<dbReference type="OrthoDB" id="6625707at2759"/>
<sequence>MVRINVYLFVFLCFSTIRYHLVFGDSEFYKAIQKSVNVIKSDNDFIKIVRINESEPCNIYYDYDSKIGSFKENTIQKINGLTEKKIIKPKSIGDEQKVVAFYNTICCKFAKWTIDKIYKVVKSSPILYQYQFQDLAVYRSVYTQLFKVSIRQFFSLDTNIERFISIIFNFFETVTHKWFNIDNTFVKTLMTLQIKMYYLSLSSQNDVDKHVNHESDFEILRSIVEEMNALQRFLSMNCMETTSNEKNTPFYGYWITATEKEFMDIDNIEEFLFNIAKSFSLLEMNPNNCFAPKILLHNIVLLTSNTDQVSNEIVTARIRDAGIDNVQIKTLSEQIIKNYEYDFEAMFRYQRYVLTAIIKLMYDRIIRYIENEKLSYKVVSILEEICSKLTVSEHNKNLPPELIDNFQFLCSILVPDKTDGSTTKLDHKKYLRSLDAIKVNKNSLTVIELKEWTEHPRYLEYFENFMVRMNRNLDDFKCFYRYYIYLRDERENSYFIPSFTRKKTKLEVAKFRIKRYESPTSDEVLCKFFSIMYSICYQAVLDIGEIIDISASDSKMQYTKAFDAIGRVGEYFLIIIIRPKHNPDLLKVAYDIVVIWNNLKNLPEKEKVSLDCVYRLGRILNVIMTVLNSYEIKHCSATASQFQLFLFNNINLVDLGKDMETNTIEDMVEKFVQPPTAASSLIDHLTEKKSNDFKKILNVEYLYKKFIIKDVSTIIELYGEYVQFRWNGKKKQINDIFTEAINFTLNPHDFYVLYDLYFKFYIGVVVIKIDEVIKEAKNNMVKMKQEFSDINKFLEYFKPQNFPDGQLRSLVSDVISLYSLTDNYTLNPKDSDYENLCNSMRKELSAKMTSVRIQFEKSNVFFIDPKDYLWGKMTRVIQETGNVVSLCNRVLTKLNSELSSNVKDFGKYFSKIMDPEDNAILELKDLK</sequence>
<name>A0A5E4N470_9HEMI</name>
<dbReference type="Proteomes" id="UP000325440">
    <property type="component" value="Unassembled WGS sequence"/>
</dbReference>
<reference evidence="2 3" key="1">
    <citation type="submission" date="2019-08" db="EMBL/GenBank/DDBJ databases">
        <authorList>
            <person name="Alioto T."/>
            <person name="Alioto T."/>
            <person name="Gomez Garrido J."/>
        </authorList>
    </citation>
    <scope>NUCLEOTIDE SEQUENCE [LARGE SCALE GENOMIC DNA]</scope>
</reference>
<dbReference type="EMBL" id="CABPRJ010001484">
    <property type="protein sequence ID" value="VVC38597.1"/>
    <property type="molecule type" value="Genomic_DNA"/>
</dbReference>
<organism evidence="2 3">
    <name type="scientific">Cinara cedri</name>
    <dbReference type="NCBI Taxonomy" id="506608"/>
    <lineage>
        <taxon>Eukaryota</taxon>
        <taxon>Metazoa</taxon>
        <taxon>Ecdysozoa</taxon>
        <taxon>Arthropoda</taxon>
        <taxon>Hexapoda</taxon>
        <taxon>Insecta</taxon>
        <taxon>Pterygota</taxon>
        <taxon>Neoptera</taxon>
        <taxon>Paraneoptera</taxon>
        <taxon>Hemiptera</taxon>
        <taxon>Sternorrhyncha</taxon>
        <taxon>Aphidomorpha</taxon>
        <taxon>Aphidoidea</taxon>
        <taxon>Aphididae</taxon>
        <taxon>Lachninae</taxon>
        <taxon>Cinara</taxon>
    </lineage>
</organism>
<keyword evidence="3" id="KW-1185">Reference proteome</keyword>